<proteinExistence type="predicted"/>
<evidence type="ECO:0000313" key="3">
    <source>
        <dbReference type="EMBL" id="CAD5224962.1"/>
    </source>
</evidence>
<gene>
    <name evidence="3" type="ORF">BXYJ_LOCUS8306</name>
</gene>
<name>A0A1I7RU96_BURXY</name>
<sequence length="579" mass="65481">MLKIFFAVFLSTVLAKYDPLQEKARIMESIMDPNVKPCDDFWSFANGRLKYDLTRFYLTQARSALSRYNPKHEGTSLGSVKDQYKKCLKNPPQFLGNLQTEDGGQRAAVEAFIQRVRDGPNVTHEGTFTLLLQEGYKLLYQYGSRDFQGIIETWVIIDGIVLPYPTTPPIAWQQSVLNSSDPTHRPFLSEVFGEAPSSKWPVYIPYPSDAKTRNSLINDLSIAAWDTLRIPLYESCEMYIVNAFSIYYAKILADYLGSEYLSAVDKQLESDLVELLKSAETALRYGNALSQNMTDILLDRLKGNKFPRISHPIFSDELFYKFLGHVDATNLTVQRRWLNNLTPLMRAMGDREVVDLRVPEPDFNAAHSRKTQRTFVNFPIVTPTTFDPSYPPILRFSGLGAAAGHEFGHDLDEGLETDGIVEFDSTYRQVFDCIYNYYKDQCNPEQPWLCIDPKHDVNEAFADSFGVQMAYLAYKRSTATSGIVKRPSGTVLDGLTNDQLFFLNFAQVLAVAPNWARHNTPSDLHPPGPTRVWGALSGFPAFANAFNCPVGSNYRQPGGCSLYNIDLLPEYNITDNLMH</sequence>
<dbReference type="InterPro" id="IPR000718">
    <property type="entry name" value="Peptidase_M13"/>
</dbReference>
<dbReference type="PROSITE" id="PS51885">
    <property type="entry name" value="NEPRILYSIN"/>
    <property type="match status" value="1"/>
</dbReference>
<keyword evidence="5" id="KW-1185">Reference proteome</keyword>
<dbReference type="GO" id="GO:0016485">
    <property type="term" value="P:protein processing"/>
    <property type="evidence" value="ECO:0007669"/>
    <property type="project" value="TreeGrafter"/>
</dbReference>
<evidence type="ECO:0000256" key="1">
    <source>
        <dbReference type="SAM" id="SignalP"/>
    </source>
</evidence>
<dbReference type="SUPFAM" id="SSF55486">
    <property type="entry name" value="Metalloproteases ('zincins'), catalytic domain"/>
    <property type="match status" value="1"/>
</dbReference>
<dbReference type="GO" id="GO:0005886">
    <property type="term" value="C:plasma membrane"/>
    <property type="evidence" value="ECO:0007669"/>
    <property type="project" value="TreeGrafter"/>
</dbReference>
<dbReference type="EMBL" id="CAJFDI010000004">
    <property type="protein sequence ID" value="CAD5224962.1"/>
    <property type="molecule type" value="Genomic_DNA"/>
</dbReference>
<organism evidence="4 6">
    <name type="scientific">Bursaphelenchus xylophilus</name>
    <name type="common">Pinewood nematode worm</name>
    <name type="synonym">Aphelenchoides xylophilus</name>
    <dbReference type="NCBI Taxonomy" id="6326"/>
    <lineage>
        <taxon>Eukaryota</taxon>
        <taxon>Metazoa</taxon>
        <taxon>Ecdysozoa</taxon>
        <taxon>Nematoda</taxon>
        <taxon>Chromadorea</taxon>
        <taxon>Rhabditida</taxon>
        <taxon>Tylenchina</taxon>
        <taxon>Tylenchomorpha</taxon>
        <taxon>Aphelenchoidea</taxon>
        <taxon>Aphelenchoididae</taxon>
        <taxon>Bursaphelenchus</taxon>
    </lineage>
</organism>
<dbReference type="OrthoDB" id="5795773at2759"/>
<feature type="signal peptide" evidence="1">
    <location>
        <begin position="1"/>
        <end position="15"/>
    </location>
</feature>
<dbReference type="Proteomes" id="UP000582659">
    <property type="component" value="Unassembled WGS sequence"/>
</dbReference>
<dbReference type="WBParaSite" id="BXY_0430500.1">
    <property type="protein sequence ID" value="BXY_0430500.1"/>
    <property type="gene ID" value="BXY_0430500"/>
</dbReference>
<dbReference type="InterPro" id="IPR018497">
    <property type="entry name" value="Peptidase_M13_C"/>
</dbReference>
<dbReference type="Gene3D" id="3.40.390.10">
    <property type="entry name" value="Collagenase (Catalytic Domain)"/>
    <property type="match status" value="1"/>
</dbReference>
<dbReference type="PANTHER" id="PTHR11733">
    <property type="entry name" value="ZINC METALLOPROTEASE FAMILY M13 NEPRILYSIN-RELATED"/>
    <property type="match status" value="1"/>
</dbReference>
<feature type="domain" description="Peptidase M13 C-terminal" evidence="2">
    <location>
        <begin position="374"/>
        <end position="554"/>
    </location>
</feature>
<dbReference type="Proteomes" id="UP000659654">
    <property type="component" value="Unassembled WGS sequence"/>
</dbReference>
<dbReference type="EMBL" id="CAJFCV020000004">
    <property type="protein sequence ID" value="CAG9113956.1"/>
    <property type="molecule type" value="Genomic_DNA"/>
</dbReference>
<dbReference type="GO" id="GO:0004222">
    <property type="term" value="F:metalloendopeptidase activity"/>
    <property type="evidence" value="ECO:0007669"/>
    <property type="project" value="InterPro"/>
</dbReference>
<dbReference type="InterPro" id="IPR024079">
    <property type="entry name" value="MetalloPept_cat_dom_sf"/>
</dbReference>
<dbReference type="PANTHER" id="PTHR11733:SF240">
    <property type="entry name" value="GH14155P-RELATED"/>
    <property type="match status" value="1"/>
</dbReference>
<reference evidence="3" key="2">
    <citation type="submission" date="2020-09" db="EMBL/GenBank/DDBJ databases">
        <authorList>
            <person name="Kikuchi T."/>
        </authorList>
    </citation>
    <scope>NUCLEOTIDE SEQUENCE</scope>
    <source>
        <strain evidence="3">Ka4C1</strain>
    </source>
</reference>
<evidence type="ECO:0000313" key="4">
    <source>
        <dbReference type="Proteomes" id="UP000095284"/>
    </source>
</evidence>
<dbReference type="SMR" id="A0A1I7RU96"/>
<feature type="chain" id="PRO_5035399550" evidence="1">
    <location>
        <begin position="16"/>
        <end position="579"/>
    </location>
</feature>
<protein>
    <submittedName>
        <fullName evidence="3">(pine wood nematode) hypothetical protein</fullName>
    </submittedName>
    <submittedName>
        <fullName evidence="6">Peptidase_M13 domain-containing protein</fullName>
    </submittedName>
</protein>
<dbReference type="AlphaFoldDB" id="A0A1I7RU96"/>
<keyword evidence="1" id="KW-0732">Signal</keyword>
<evidence type="ECO:0000259" key="2">
    <source>
        <dbReference type="Pfam" id="PF01431"/>
    </source>
</evidence>
<accession>A0A1I7RU96</accession>
<reference evidence="6" key="1">
    <citation type="submission" date="2016-11" db="UniProtKB">
        <authorList>
            <consortium name="WormBaseParasite"/>
        </authorList>
    </citation>
    <scope>IDENTIFICATION</scope>
</reference>
<dbReference type="Proteomes" id="UP000095284">
    <property type="component" value="Unplaced"/>
</dbReference>
<evidence type="ECO:0000313" key="5">
    <source>
        <dbReference type="Proteomes" id="UP000659654"/>
    </source>
</evidence>
<evidence type="ECO:0000313" key="6">
    <source>
        <dbReference type="WBParaSite" id="BXY_0430500.1"/>
    </source>
</evidence>
<dbReference type="Pfam" id="PF01431">
    <property type="entry name" value="Peptidase_M13"/>
    <property type="match status" value="1"/>
</dbReference>
<dbReference type="eggNOG" id="KOG3624">
    <property type="taxonomic scope" value="Eukaryota"/>
</dbReference>